<sequence length="124" mass="13695">ALMAGFKSSLKEAQRIRADQGGPSASRQLDIDVEDSDNGFGEEEEDEEQGAQDKGKQRRISPRPSVLGDQHEAPVTAPSTPPKRFMEPIVKSRPEQVRAMQLNEFTALFDDMSPKTRQAAISRA</sequence>
<feature type="compositionally biased region" description="Basic and acidic residues" evidence="1">
    <location>
        <begin position="9"/>
        <end position="18"/>
    </location>
</feature>
<reference evidence="2" key="1">
    <citation type="submission" date="2020-10" db="EMBL/GenBank/DDBJ databases">
        <authorList>
            <person name="Sedaghatjoo S."/>
        </authorList>
    </citation>
    <scope>NUCLEOTIDE SEQUENCE</scope>
    <source>
        <strain evidence="2">AZH3</strain>
    </source>
</reference>
<accession>A0ABN7JE42</accession>
<feature type="non-terminal residue" evidence="2">
    <location>
        <position position="124"/>
    </location>
</feature>
<gene>
    <name evidence="2" type="ORF">JKIAZH3_G6857</name>
</gene>
<evidence type="ECO:0000313" key="3">
    <source>
        <dbReference type="Proteomes" id="UP000836402"/>
    </source>
</evidence>
<protein>
    <submittedName>
        <fullName evidence="2">Uncharacterized protein</fullName>
    </submittedName>
</protein>
<evidence type="ECO:0000313" key="2">
    <source>
        <dbReference type="EMBL" id="CAD6958061.1"/>
    </source>
</evidence>
<feature type="compositionally biased region" description="Acidic residues" evidence="1">
    <location>
        <begin position="31"/>
        <end position="50"/>
    </location>
</feature>
<proteinExistence type="predicted"/>
<dbReference type="Proteomes" id="UP000836402">
    <property type="component" value="Unassembled WGS sequence"/>
</dbReference>
<keyword evidence="3" id="KW-1185">Reference proteome</keyword>
<dbReference type="EMBL" id="CAJHJG010006554">
    <property type="protein sequence ID" value="CAD6958061.1"/>
    <property type="molecule type" value="Genomic_DNA"/>
</dbReference>
<feature type="region of interest" description="Disordered" evidence="1">
    <location>
        <begin position="1"/>
        <end position="89"/>
    </location>
</feature>
<name>A0ABN7JE42_9BASI</name>
<organism evidence="2 3">
    <name type="scientific">Tilletia caries</name>
    <name type="common">wheat bunt fungus</name>
    <dbReference type="NCBI Taxonomy" id="13290"/>
    <lineage>
        <taxon>Eukaryota</taxon>
        <taxon>Fungi</taxon>
        <taxon>Dikarya</taxon>
        <taxon>Basidiomycota</taxon>
        <taxon>Ustilaginomycotina</taxon>
        <taxon>Exobasidiomycetes</taxon>
        <taxon>Tilletiales</taxon>
        <taxon>Tilletiaceae</taxon>
        <taxon>Tilletia</taxon>
    </lineage>
</organism>
<comment type="caution">
    <text evidence="2">The sequence shown here is derived from an EMBL/GenBank/DDBJ whole genome shotgun (WGS) entry which is preliminary data.</text>
</comment>
<evidence type="ECO:0000256" key="1">
    <source>
        <dbReference type="SAM" id="MobiDB-lite"/>
    </source>
</evidence>
<feature type="non-terminal residue" evidence="2">
    <location>
        <position position="1"/>
    </location>
</feature>